<proteinExistence type="predicted"/>
<feature type="compositionally biased region" description="Pro residues" evidence="1">
    <location>
        <begin position="158"/>
        <end position="168"/>
    </location>
</feature>
<organism evidence="2">
    <name type="scientific">Ananas comosus var. bracteatus</name>
    <name type="common">red pineapple</name>
    <dbReference type="NCBI Taxonomy" id="296719"/>
    <lineage>
        <taxon>Eukaryota</taxon>
        <taxon>Viridiplantae</taxon>
        <taxon>Streptophyta</taxon>
        <taxon>Embryophyta</taxon>
        <taxon>Tracheophyta</taxon>
        <taxon>Spermatophyta</taxon>
        <taxon>Magnoliopsida</taxon>
        <taxon>Liliopsida</taxon>
        <taxon>Poales</taxon>
        <taxon>Bromeliaceae</taxon>
        <taxon>Bromelioideae</taxon>
        <taxon>Ananas</taxon>
    </lineage>
</organism>
<feature type="compositionally biased region" description="Acidic residues" evidence="1">
    <location>
        <begin position="105"/>
        <end position="115"/>
    </location>
</feature>
<feature type="compositionally biased region" description="Low complexity" evidence="1">
    <location>
        <begin position="32"/>
        <end position="50"/>
    </location>
</feature>
<evidence type="ECO:0000256" key="1">
    <source>
        <dbReference type="SAM" id="MobiDB-lite"/>
    </source>
</evidence>
<accession>A0A6V7NIA9</accession>
<evidence type="ECO:0000313" key="2">
    <source>
        <dbReference type="EMBL" id="CAD1818335.1"/>
    </source>
</evidence>
<dbReference type="PRINTS" id="PR01217">
    <property type="entry name" value="PRICHEXTENSN"/>
</dbReference>
<feature type="compositionally biased region" description="Low complexity" evidence="1">
    <location>
        <begin position="128"/>
        <end position="141"/>
    </location>
</feature>
<gene>
    <name evidence="2" type="ORF">CB5_LOCUS1546</name>
</gene>
<protein>
    <submittedName>
        <fullName evidence="2">Uncharacterized protein</fullName>
    </submittedName>
</protein>
<feature type="region of interest" description="Disordered" evidence="1">
    <location>
        <begin position="375"/>
        <end position="410"/>
    </location>
</feature>
<feature type="region of interest" description="Disordered" evidence="1">
    <location>
        <begin position="1"/>
        <end position="206"/>
    </location>
</feature>
<sequence>MSLDDLLRLPRGAPPPTPNPISPHRSRRRKSSGSSAAYSGFSLGGAADSSAGGGIRRRLGSPSEWSSSDSDKGVRVLRRLREELSRFPMAEEFGEEGIRVLGTTAEDDEEEEEEGEKGRVFSPFTAGSASSRSPSTPARSPSPKPLHIRLNPFTANRTPPPPASPPAEPLHLRLHLRPKPFTSALSPSPPAEPSTSGFTSARSPSLPAEGRYRYLNPFTFGFTSARSPSPPPLPLHRRPNPFTSGFTSAQSPSLPAKPLHLRLHLCPKPFTSTRSPSSSLRPTYPHVWIYLLTKNPAYTRCRDKPFPAYDDINFLTQNTTASGRYTFTTALDTPPTIESSSGSSSGEDDTNDGIRMSACNISACPFKAGTSGCARNANDDGADTSRSPSPPVMHTAGASGSGHCSGSKRT</sequence>
<dbReference type="AlphaFoldDB" id="A0A6V7NIA9"/>
<feature type="compositionally biased region" description="Pro residues" evidence="1">
    <location>
        <begin position="12"/>
        <end position="21"/>
    </location>
</feature>
<reference evidence="2" key="1">
    <citation type="submission" date="2020-07" db="EMBL/GenBank/DDBJ databases">
        <authorList>
            <person name="Lin J."/>
        </authorList>
    </citation>
    <scope>NUCLEOTIDE SEQUENCE</scope>
</reference>
<dbReference type="EMBL" id="LR862139">
    <property type="protein sequence ID" value="CAD1818335.1"/>
    <property type="molecule type" value="Genomic_DNA"/>
</dbReference>
<name>A0A6V7NIA9_ANACO</name>
<feature type="compositionally biased region" description="Low complexity" evidence="1">
    <location>
        <begin position="396"/>
        <end position="410"/>
    </location>
</feature>
<feature type="region of interest" description="Disordered" evidence="1">
    <location>
        <begin position="329"/>
        <end position="352"/>
    </location>
</feature>
<feature type="compositionally biased region" description="Basic and acidic residues" evidence="1">
    <location>
        <begin position="69"/>
        <end position="85"/>
    </location>
</feature>